<proteinExistence type="predicted"/>
<dbReference type="RefSeq" id="WP_213654657.1">
    <property type="nucleotide sequence ID" value="NZ_BOSL01000005.1"/>
</dbReference>
<gene>
    <name evidence="1" type="ORF">J42TS3_20160</name>
</gene>
<reference evidence="1 2" key="1">
    <citation type="submission" date="2021-03" db="EMBL/GenBank/DDBJ databases">
        <title>Antimicrobial resistance genes in bacteria isolated from Japanese honey, and their potential for conferring macrolide and lincosamide resistance in the American foulbrood pathogen Paenibacillus larvae.</title>
        <authorList>
            <person name="Okamoto M."/>
            <person name="Kumagai M."/>
            <person name="Kanamori H."/>
            <person name="Takamatsu D."/>
        </authorList>
    </citation>
    <scope>NUCLEOTIDE SEQUENCE [LARGE SCALE GENOMIC DNA]</scope>
    <source>
        <strain evidence="1 2">J42TS3</strain>
    </source>
</reference>
<comment type="caution">
    <text evidence="1">The sequence shown here is derived from an EMBL/GenBank/DDBJ whole genome shotgun (WGS) entry which is preliminary data.</text>
</comment>
<dbReference type="EMBL" id="BOSL01000005">
    <property type="protein sequence ID" value="GIP52981.1"/>
    <property type="molecule type" value="Genomic_DNA"/>
</dbReference>
<evidence type="ECO:0000313" key="1">
    <source>
        <dbReference type="EMBL" id="GIP52981.1"/>
    </source>
</evidence>
<evidence type="ECO:0000313" key="2">
    <source>
        <dbReference type="Proteomes" id="UP000679992"/>
    </source>
</evidence>
<protein>
    <submittedName>
        <fullName evidence="1">Uncharacterized protein</fullName>
    </submittedName>
</protein>
<organism evidence="1 2">
    <name type="scientific">Paenibacillus vini</name>
    <dbReference type="NCBI Taxonomy" id="1476024"/>
    <lineage>
        <taxon>Bacteria</taxon>
        <taxon>Bacillati</taxon>
        <taxon>Bacillota</taxon>
        <taxon>Bacilli</taxon>
        <taxon>Bacillales</taxon>
        <taxon>Paenibacillaceae</taxon>
        <taxon>Paenibacillus</taxon>
    </lineage>
</organism>
<accession>A0ABQ4MAG0</accession>
<keyword evidence="2" id="KW-1185">Reference proteome</keyword>
<sequence>MWWRKKNPETIKDQMITYLQEKYGEEFLPIAFESSGFAYSYSTLWAYPKKGTRADRFEVRGSKTKRGYEFSDGYFGIFIKPKYEELLSSFVREIYKDFKLYVKLDEGVWSDELNKTSKIEEIHSKDKLFGTDNVIFVNESSTQGVDDEQGIREIAERMMEHKMVGEVSLYIVFNDKFDTIDLRALNATPSEEKKLYPRYHKFIMVTPDLKIEGDEED</sequence>
<name>A0ABQ4MAG0_9BACL</name>
<dbReference type="Proteomes" id="UP000679992">
    <property type="component" value="Unassembled WGS sequence"/>
</dbReference>